<proteinExistence type="predicted"/>
<gene>
    <name evidence="2" type="ORF">NEA10_18060</name>
</gene>
<name>A0ABY5ANB3_9CYAN</name>
<protein>
    <submittedName>
        <fullName evidence="2">Uncharacterized protein</fullName>
    </submittedName>
</protein>
<feature type="compositionally biased region" description="Pro residues" evidence="1">
    <location>
        <begin position="31"/>
        <end position="41"/>
    </location>
</feature>
<organism evidence="2 3">
    <name type="scientific">Phormidium yuhuli AB48</name>
    <dbReference type="NCBI Taxonomy" id="2940671"/>
    <lineage>
        <taxon>Bacteria</taxon>
        <taxon>Bacillati</taxon>
        <taxon>Cyanobacteriota</taxon>
        <taxon>Cyanophyceae</taxon>
        <taxon>Oscillatoriophycideae</taxon>
        <taxon>Oscillatoriales</taxon>
        <taxon>Oscillatoriaceae</taxon>
        <taxon>Phormidium</taxon>
        <taxon>Phormidium yuhuli</taxon>
    </lineage>
</organism>
<feature type="region of interest" description="Disordered" evidence="1">
    <location>
        <begin position="31"/>
        <end position="51"/>
    </location>
</feature>
<dbReference type="EMBL" id="CP098611">
    <property type="protein sequence ID" value="USR90702.1"/>
    <property type="molecule type" value="Genomic_DNA"/>
</dbReference>
<sequence>MTAYSESDRQTGEFRGYEPVHLYDWSWMKPPWPLSPKPNPRPHFHSGGDRL</sequence>
<reference evidence="2" key="1">
    <citation type="submission" date="2022-06" db="EMBL/GenBank/DDBJ databases">
        <title>Genome sequence of Phormidium yuhuli AB48 isolated from an industrial photobioreactor environment.</title>
        <authorList>
            <person name="Qiu Y."/>
            <person name="Noonan A.J.C."/>
            <person name="Dofher K."/>
            <person name="Koch M."/>
            <person name="Kieft B."/>
            <person name="Lin X."/>
            <person name="Ziels R.M."/>
            <person name="Hallam S.J."/>
        </authorList>
    </citation>
    <scope>NUCLEOTIDE SEQUENCE</scope>
    <source>
        <strain evidence="2">AB48</strain>
    </source>
</reference>
<accession>A0ABY5ANB3</accession>
<evidence type="ECO:0000313" key="3">
    <source>
        <dbReference type="Proteomes" id="UP001056708"/>
    </source>
</evidence>
<evidence type="ECO:0000256" key="1">
    <source>
        <dbReference type="SAM" id="MobiDB-lite"/>
    </source>
</evidence>
<dbReference type="Proteomes" id="UP001056708">
    <property type="component" value="Chromosome"/>
</dbReference>
<evidence type="ECO:0000313" key="2">
    <source>
        <dbReference type="EMBL" id="USR90702.1"/>
    </source>
</evidence>
<dbReference type="RefSeq" id="WP_252662726.1">
    <property type="nucleotide sequence ID" value="NZ_CP098611.1"/>
</dbReference>
<keyword evidence="3" id="KW-1185">Reference proteome</keyword>